<evidence type="ECO:0000313" key="1">
    <source>
        <dbReference type="EMBL" id="APU01568.1"/>
    </source>
</evidence>
<protein>
    <submittedName>
        <fullName evidence="1">Uncharacterized protein</fullName>
    </submittedName>
</protein>
<name>A0A219YC40_9CAUD</name>
<dbReference type="Proteomes" id="UP000225215">
    <property type="component" value="Segment"/>
</dbReference>
<reference evidence="1 2" key="1">
    <citation type="journal article" date="2017" name="Sci. Rep.">
        <title>Characterization and diversity of phages infecting Aeromonas salmonicida subsp. salmonicida.</title>
        <authorList>
            <person name="Vincent A.T."/>
            <person name="Paquet V.E."/>
            <person name="Bernatchez A."/>
            <person name="Tremblay D.M."/>
            <person name="Moineau S."/>
            <person name="Charette S.J."/>
        </authorList>
    </citation>
    <scope>NUCLEOTIDE SEQUENCE [LARGE SCALE GENOMIC DNA]</scope>
</reference>
<evidence type="ECO:0000313" key="2">
    <source>
        <dbReference type="Proteomes" id="UP000225215"/>
    </source>
</evidence>
<organism evidence="1 2">
    <name type="scientific">Aeromonas phage 65.2</name>
    <dbReference type="NCBI Taxonomy" id="1932896"/>
    <lineage>
        <taxon>Viruses</taxon>
        <taxon>Duplodnaviria</taxon>
        <taxon>Heunggongvirae</taxon>
        <taxon>Uroviricota</taxon>
        <taxon>Caudoviricetes</taxon>
        <taxon>Pantevenvirales</taxon>
        <taxon>Straboviridae</taxon>
        <taxon>Emmerichvirinae</taxon>
        <taxon>Ishigurovirus</taxon>
        <taxon>Ishigurovirus osborne</taxon>
    </lineage>
</organism>
<dbReference type="EMBL" id="KY290955">
    <property type="protein sequence ID" value="APU01568.1"/>
    <property type="molecule type" value="Genomic_DNA"/>
</dbReference>
<proteinExistence type="predicted"/>
<accession>A0A219YC40</accession>
<sequence>MMKTLKFKGIVSKANGKRFYEHENCQRLKGLGFSIEWNTYDSGQVYKVSISHKSADRYTTDLGLELSQQMFQDSNAIDYNVCTHSGKSLTSSILVVDNQLVEVMKCECCGMTYANEILIK</sequence>